<reference evidence="1 2" key="1">
    <citation type="submission" date="2024-02" db="EMBL/GenBank/DDBJ databases">
        <authorList>
            <person name="Saticioglu I.B."/>
        </authorList>
    </citation>
    <scope>NUCLEOTIDE SEQUENCE [LARGE SCALE GENOMIC DNA]</scope>
    <source>
        <strain evidence="1 2">Mu-43</strain>
    </source>
</reference>
<evidence type="ECO:0008006" key="3">
    <source>
        <dbReference type="Google" id="ProtNLM"/>
    </source>
</evidence>
<evidence type="ECO:0000313" key="2">
    <source>
        <dbReference type="Proteomes" id="UP001366085"/>
    </source>
</evidence>
<organism evidence="1 2">
    <name type="scientific">Microbacterium istanbulense</name>
    <dbReference type="NCBI Taxonomy" id="3122049"/>
    <lineage>
        <taxon>Bacteria</taxon>
        <taxon>Bacillati</taxon>
        <taxon>Actinomycetota</taxon>
        <taxon>Actinomycetes</taxon>
        <taxon>Micrococcales</taxon>
        <taxon>Microbacteriaceae</taxon>
        <taxon>Microbacterium</taxon>
    </lineage>
</organism>
<proteinExistence type="predicted"/>
<dbReference type="EMBL" id="JBBDGN010000020">
    <property type="protein sequence ID" value="MEJ1092926.1"/>
    <property type="molecule type" value="Genomic_DNA"/>
</dbReference>
<gene>
    <name evidence="1" type="ORF">WDU93_14660</name>
</gene>
<accession>A0ABU8LPU3</accession>
<keyword evidence="2" id="KW-1185">Reference proteome</keyword>
<dbReference type="Proteomes" id="UP001366085">
    <property type="component" value="Unassembled WGS sequence"/>
</dbReference>
<name>A0ABU8LPU3_9MICO</name>
<protein>
    <recommendedName>
        <fullName evidence="3">Site-specific recombinase XerD</fullName>
    </recommendedName>
</protein>
<evidence type="ECO:0000313" key="1">
    <source>
        <dbReference type="EMBL" id="MEJ1092926.1"/>
    </source>
</evidence>
<comment type="caution">
    <text evidence="1">The sequence shown here is derived from an EMBL/GenBank/DDBJ whole genome shotgun (WGS) entry which is preliminary data.</text>
</comment>
<dbReference type="RefSeq" id="WP_337321982.1">
    <property type="nucleotide sequence ID" value="NZ_JBBDGN010000020.1"/>
</dbReference>
<sequence length="556" mass="60019">MASTIVHGACFGCGRTKNLRWNHSRGRGECRACRAQRASPETCTGCGRRRRVNARTTDGGAVCVTCYARTRTSEDACDDCGVVGPLATRAGGKSGLSARSLCASCYRNPHRPCGVCGRLRRVALKATATSPDVCPTCYQAPVIDCSICGQQALGRRTTNNGRPRCFGCQAAQQIDAALTGPDGLIRPELKPVRDALTELERPRSLLSNWRNLPSLHLLADIAAGRVELTHAALDARAQVFSVTYLRAMLVAAGALPSRDENAVRLHRYTSEVVAVVADPELRGVLGRYARWHVVGRVKTDRHGHITAHAAARCRGEIQAARSFLDHLTAHGHGLDDCPQAHVDAWVSIDRNRRLVFLRWLSHGGYLNGCRLPEPVRQKDPGHDTEPDAQLGLARRLLHDPGSASIEDRAAACLILLYAQPTTKIAALTTGDIEVRDTGTYLRLGPEPLLLIPPLDALVAALPVAKPFGTASTLADARWLFTGKNAGTHLHPASLTRRMNLLGITTRTSRNTALLHLAATTPPAVFASLVGIHITTATRWAELSSAAWNSYAALRRS</sequence>